<dbReference type="RefSeq" id="WP_231820356.1">
    <property type="nucleotide sequence ID" value="NZ_CP082781.1"/>
</dbReference>
<name>A0ABY3RVN1_9MICO</name>
<protein>
    <submittedName>
        <fullName evidence="1">Uncharacterized protein</fullName>
    </submittedName>
</protein>
<accession>A0ABY3RVN1</accession>
<reference evidence="1 2" key="1">
    <citation type="submission" date="2023-01" db="EMBL/GenBank/DDBJ databases">
        <title>Characterization of estradiol degrading bacteria Microbacterium sp. MZT7 and reveal degrading genes through genome analysis.</title>
        <authorList>
            <person name="Hao P."/>
            <person name="Gao Y."/>
        </authorList>
    </citation>
    <scope>NUCLEOTIDE SEQUENCE [LARGE SCALE GENOMIC DNA]</scope>
    <source>
        <strain evidence="1 2">MZT7</strain>
    </source>
</reference>
<gene>
    <name evidence="1" type="ORF">K8F61_00595</name>
</gene>
<organism evidence="1 2">
    <name type="scientific">Microbacterium resistens</name>
    <dbReference type="NCBI Taxonomy" id="156977"/>
    <lineage>
        <taxon>Bacteria</taxon>
        <taxon>Bacillati</taxon>
        <taxon>Actinomycetota</taxon>
        <taxon>Actinomycetes</taxon>
        <taxon>Micrococcales</taxon>
        <taxon>Microbacteriaceae</taxon>
        <taxon>Microbacterium</taxon>
    </lineage>
</organism>
<evidence type="ECO:0000313" key="1">
    <source>
        <dbReference type="EMBL" id="UGS26771.1"/>
    </source>
</evidence>
<evidence type="ECO:0000313" key="2">
    <source>
        <dbReference type="Proteomes" id="UP001199642"/>
    </source>
</evidence>
<proteinExistence type="predicted"/>
<dbReference type="EMBL" id="CP082781">
    <property type="protein sequence ID" value="UGS26771.1"/>
    <property type="molecule type" value="Genomic_DNA"/>
</dbReference>
<keyword evidence="2" id="KW-1185">Reference proteome</keyword>
<dbReference type="Proteomes" id="UP001199642">
    <property type="component" value="Chromosome"/>
</dbReference>
<sequence length="136" mass="14686">MGLFNRKSMQERQADAARMAEDIAEGRGFMGRMTKAFMGSEFTDSMKQGMAALNAPEQFAALVASGVPVEIATVVSVQDTGMTINDNPSVVLVVDHDGRRQALTTLVSRLEIPRGGDRVRLARDPQTTQLLYGGLA</sequence>